<evidence type="ECO:0000256" key="5">
    <source>
        <dbReference type="ARBA" id="ARBA00022989"/>
    </source>
</evidence>
<dbReference type="PANTHER" id="PTHR33778:SF1">
    <property type="entry name" value="MAGNESIUM TRANSPORTER YHID-RELATED"/>
    <property type="match status" value="1"/>
</dbReference>
<evidence type="ECO:0000256" key="6">
    <source>
        <dbReference type="ARBA" id="ARBA00023136"/>
    </source>
</evidence>
<comment type="similarity">
    <text evidence="2 7">Belongs to the MgtC/SapB family.</text>
</comment>
<feature type="transmembrane region" description="Helical" evidence="7">
    <location>
        <begin position="6"/>
        <end position="23"/>
    </location>
</feature>
<evidence type="ECO:0000256" key="2">
    <source>
        <dbReference type="ARBA" id="ARBA00009298"/>
    </source>
</evidence>
<evidence type="ECO:0000256" key="4">
    <source>
        <dbReference type="ARBA" id="ARBA00022692"/>
    </source>
</evidence>
<dbReference type="Pfam" id="PF02308">
    <property type="entry name" value="MgtC"/>
    <property type="match status" value="1"/>
</dbReference>
<sequence length="139" mass="13937">MDWTDVALRLGAAALLGALIGLDRELRHKSAGVRTISLVTLGTAVAVLAATGATADSAASSRVIQGALAGLGFLGGGVIVHHRHNIEGLTTAAAIWTSAALGGACGMGLWPLVAIGGGLMLVLLIVAGWLESRLGQTKH</sequence>
<accession>A0ABN1EJJ3</accession>
<keyword evidence="5 7" id="KW-1133">Transmembrane helix</keyword>
<dbReference type="InterPro" id="IPR049177">
    <property type="entry name" value="MgtC_SapB_SrpB_YhiD_N"/>
</dbReference>
<feature type="domain" description="MgtC/SapB/SrpB/YhiD N-terminal" evidence="8">
    <location>
        <begin position="10"/>
        <end position="132"/>
    </location>
</feature>
<feature type="transmembrane region" description="Helical" evidence="7">
    <location>
        <begin position="35"/>
        <end position="53"/>
    </location>
</feature>
<evidence type="ECO:0000259" key="8">
    <source>
        <dbReference type="Pfam" id="PF02308"/>
    </source>
</evidence>
<feature type="transmembrane region" description="Helical" evidence="7">
    <location>
        <begin position="110"/>
        <end position="130"/>
    </location>
</feature>
<feature type="transmembrane region" description="Helical" evidence="7">
    <location>
        <begin position="59"/>
        <end position="79"/>
    </location>
</feature>
<name>A0ABN1EJJ3_9PROT</name>
<evidence type="ECO:0000313" key="9">
    <source>
        <dbReference type="EMBL" id="GAA0566950.1"/>
    </source>
</evidence>
<keyword evidence="3" id="KW-1003">Cell membrane</keyword>
<dbReference type="RefSeq" id="WP_166933065.1">
    <property type="nucleotide sequence ID" value="NZ_BAAADD010000003.1"/>
</dbReference>
<reference evidence="9 10" key="1">
    <citation type="journal article" date="2019" name="Int. J. Syst. Evol. Microbiol.">
        <title>The Global Catalogue of Microorganisms (GCM) 10K type strain sequencing project: providing services to taxonomists for standard genome sequencing and annotation.</title>
        <authorList>
            <consortium name="The Broad Institute Genomics Platform"/>
            <consortium name="The Broad Institute Genome Sequencing Center for Infectious Disease"/>
            <person name="Wu L."/>
            <person name="Ma J."/>
        </authorList>
    </citation>
    <scope>NUCLEOTIDE SEQUENCE [LARGE SCALE GENOMIC DNA]</scope>
    <source>
        <strain evidence="9 10">JCM 15089</strain>
    </source>
</reference>
<evidence type="ECO:0000313" key="10">
    <source>
        <dbReference type="Proteomes" id="UP001499951"/>
    </source>
</evidence>
<keyword evidence="10" id="KW-1185">Reference proteome</keyword>
<feature type="transmembrane region" description="Helical" evidence="7">
    <location>
        <begin position="86"/>
        <end position="104"/>
    </location>
</feature>
<keyword evidence="4 7" id="KW-0812">Transmembrane</keyword>
<comment type="caution">
    <text evidence="9">The sequence shown here is derived from an EMBL/GenBank/DDBJ whole genome shotgun (WGS) entry which is preliminary data.</text>
</comment>
<evidence type="ECO:0000256" key="1">
    <source>
        <dbReference type="ARBA" id="ARBA00004651"/>
    </source>
</evidence>
<dbReference type="InterPro" id="IPR003416">
    <property type="entry name" value="MgtC/SapB/SrpB/YhiD_fam"/>
</dbReference>
<dbReference type="PANTHER" id="PTHR33778">
    <property type="entry name" value="PROTEIN MGTC"/>
    <property type="match status" value="1"/>
</dbReference>
<gene>
    <name evidence="9" type="ORF">GCM10008942_14310</name>
</gene>
<dbReference type="PRINTS" id="PR01837">
    <property type="entry name" value="MGTCSAPBPROT"/>
</dbReference>
<dbReference type="Proteomes" id="UP001499951">
    <property type="component" value="Unassembled WGS sequence"/>
</dbReference>
<keyword evidence="7" id="KW-0997">Cell inner membrane</keyword>
<dbReference type="EMBL" id="BAAADD010000003">
    <property type="protein sequence ID" value="GAA0566950.1"/>
    <property type="molecule type" value="Genomic_DNA"/>
</dbReference>
<organism evidence="9 10">
    <name type="scientific">Rhizomicrobium electricum</name>
    <dbReference type="NCBI Taxonomy" id="480070"/>
    <lineage>
        <taxon>Bacteria</taxon>
        <taxon>Pseudomonadati</taxon>
        <taxon>Pseudomonadota</taxon>
        <taxon>Alphaproteobacteria</taxon>
        <taxon>Micropepsales</taxon>
        <taxon>Micropepsaceae</taxon>
        <taxon>Rhizomicrobium</taxon>
    </lineage>
</organism>
<evidence type="ECO:0000256" key="7">
    <source>
        <dbReference type="RuleBase" id="RU365041"/>
    </source>
</evidence>
<proteinExistence type="inferred from homology"/>
<comment type="subcellular location">
    <subcellularLocation>
        <location evidence="7">Cell inner membrane</location>
        <topology evidence="7">Multi-pass membrane protein</topology>
    </subcellularLocation>
    <subcellularLocation>
        <location evidence="1">Cell membrane</location>
        <topology evidence="1">Multi-pass membrane protein</topology>
    </subcellularLocation>
</comment>
<protein>
    <recommendedName>
        <fullName evidence="7">Protein MgtC</fullName>
    </recommendedName>
</protein>
<evidence type="ECO:0000256" key="3">
    <source>
        <dbReference type="ARBA" id="ARBA00022475"/>
    </source>
</evidence>
<keyword evidence="6 7" id="KW-0472">Membrane</keyword>